<sequence length="250" mass="28461">MPTALIADDEPHLANYLSQRLATLWPELELVGIAHHGLEAQEWLVARQPDIAFLDIKMPGLTGLQVAEQAHCHCVFITAFQEFAVTAFEHNAVDYLLKPISDERLGQTITRLKQRLVARQAPPELGSLLQQLQQAISPHARAEKLRWIRAGIGHDIRLVAVDDVAYFQASDKYTAVVTREGEYLIRTPLKELLDQLDTEHFWQIHRGTVVNVRQIREASRDLLGKLTVRLKDRDEKLAVSRAFAHLFKQM</sequence>
<dbReference type="PANTHER" id="PTHR37299">
    <property type="entry name" value="TRANSCRIPTIONAL REGULATOR-RELATED"/>
    <property type="match status" value="1"/>
</dbReference>
<keyword evidence="4" id="KW-0238">DNA-binding</keyword>
<dbReference type="Pfam" id="PF04397">
    <property type="entry name" value="LytTR"/>
    <property type="match status" value="1"/>
</dbReference>
<name>A0A840MJP9_9PROT</name>
<dbReference type="GO" id="GO:0003677">
    <property type="term" value="F:DNA binding"/>
    <property type="evidence" value="ECO:0007669"/>
    <property type="project" value="UniProtKB-KW"/>
</dbReference>
<evidence type="ECO:0000313" key="4">
    <source>
        <dbReference type="EMBL" id="MBB5017399.1"/>
    </source>
</evidence>
<dbReference type="Gene3D" id="3.40.50.2300">
    <property type="match status" value="1"/>
</dbReference>
<accession>A0A840MJP9</accession>
<dbReference type="GO" id="GO:0000156">
    <property type="term" value="F:phosphorelay response regulator activity"/>
    <property type="evidence" value="ECO:0007669"/>
    <property type="project" value="InterPro"/>
</dbReference>
<protein>
    <submittedName>
        <fullName evidence="4">DNA-binding LytR/AlgR family response regulator</fullName>
    </submittedName>
</protein>
<dbReference type="InterPro" id="IPR011006">
    <property type="entry name" value="CheY-like_superfamily"/>
</dbReference>
<proteinExistence type="predicted"/>
<dbReference type="SMART" id="SM00850">
    <property type="entry name" value="LytTR"/>
    <property type="match status" value="1"/>
</dbReference>
<comment type="caution">
    <text evidence="4">The sequence shown here is derived from an EMBL/GenBank/DDBJ whole genome shotgun (WGS) entry which is preliminary data.</text>
</comment>
<dbReference type="PANTHER" id="PTHR37299:SF1">
    <property type="entry name" value="STAGE 0 SPORULATION PROTEIN A HOMOLOG"/>
    <property type="match status" value="1"/>
</dbReference>
<dbReference type="SMART" id="SM00448">
    <property type="entry name" value="REC"/>
    <property type="match status" value="1"/>
</dbReference>
<dbReference type="PROSITE" id="PS50930">
    <property type="entry name" value="HTH_LYTTR"/>
    <property type="match status" value="1"/>
</dbReference>
<dbReference type="InterPro" id="IPR001789">
    <property type="entry name" value="Sig_transdc_resp-reg_receiver"/>
</dbReference>
<reference evidence="4 5" key="1">
    <citation type="submission" date="2020-08" db="EMBL/GenBank/DDBJ databases">
        <title>Genomic Encyclopedia of Type Strains, Phase IV (KMG-IV): sequencing the most valuable type-strain genomes for metagenomic binning, comparative biology and taxonomic classification.</title>
        <authorList>
            <person name="Goeker M."/>
        </authorList>
    </citation>
    <scope>NUCLEOTIDE SEQUENCE [LARGE SCALE GENOMIC DNA]</scope>
    <source>
        <strain evidence="4 5">DSM 27165</strain>
    </source>
</reference>
<dbReference type="Gene3D" id="2.40.50.1020">
    <property type="entry name" value="LytTr DNA-binding domain"/>
    <property type="match status" value="1"/>
</dbReference>
<evidence type="ECO:0000256" key="1">
    <source>
        <dbReference type="PROSITE-ProRule" id="PRU00169"/>
    </source>
</evidence>
<dbReference type="EMBL" id="JACHHY010000003">
    <property type="protein sequence ID" value="MBB5017399.1"/>
    <property type="molecule type" value="Genomic_DNA"/>
</dbReference>
<dbReference type="SUPFAM" id="SSF52172">
    <property type="entry name" value="CheY-like"/>
    <property type="match status" value="1"/>
</dbReference>
<organism evidence="4 5">
    <name type="scientific">Chitinivorax tropicus</name>
    <dbReference type="NCBI Taxonomy" id="714531"/>
    <lineage>
        <taxon>Bacteria</taxon>
        <taxon>Pseudomonadati</taxon>
        <taxon>Pseudomonadota</taxon>
        <taxon>Betaproteobacteria</taxon>
        <taxon>Chitinivorax</taxon>
    </lineage>
</organism>
<feature type="domain" description="HTH LytTR-type" evidence="3">
    <location>
        <begin position="148"/>
        <end position="250"/>
    </location>
</feature>
<feature type="modified residue" description="4-aspartylphosphate" evidence="1">
    <location>
        <position position="55"/>
    </location>
</feature>
<evidence type="ECO:0000259" key="3">
    <source>
        <dbReference type="PROSITE" id="PS50930"/>
    </source>
</evidence>
<keyword evidence="5" id="KW-1185">Reference proteome</keyword>
<evidence type="ECO:0000259" key="2">
    <source>
        <dbReference type="PROSITE" id="PS50110"/>
    </source>
</evidence>
<evidence type="ECO:0000313" key="5">
    <source>
        <dbReference type="Proteomes" id="UP000575898"/>
    </source>
</evidence>
<feature type="domain" description="Response regulatory" evidence="2">
    <location>
        <begin position="3"/>
        <end position="113"/>
    </location>
</feature>
<dbReference type="Proteomes" id="UP000575898">
    <property type="component" value="Unassembled WGS sequence"/>
</dbReference>
<gene>
    <name evidence="4" type="ORF">HNQ59_000663</name>
</gene>
<dbReference type="AlphaFoldDB" id="A0A840MJP9"/>
<dbReference type="PROSITE" id="PS50110">
    <property type="entry name" value="RESPONSE_REGULATORY"/>
    <property type="match status" value="1"/>
</dbReference>
<keyword evidence="1" id="KW-0597">Phosphoprotein</keyword>
<dbReference type="InterPro" id="IPR046947">
    <property type="entry name" value="LytR-like"/>
</dbReference>
<dbReference type="Pfam" id="PF00072">
    <property type="entry name" value="Response_reg"/>
    <property type="match status" value="1"/>
</dbReference>
<dbReference type="InterPro" id="IPR007492">
    <property type="entry name" value="LytTR_DNA-bd_dom"/>
</dbReference>
<dbReference type="RefSeq" id="WP_184035117.1">
    <property type="nucleotide sequence ID" value="NZ_JACHHY010000003.1"/>
</dbReference>